<feature type="active site" evidence="11">
    <location>
        <position position="145"/>
    </location>
</feature>
<feature type="active site" evidence="11">
    <location>
        <position position="265"/>
    </location>
</feature>
<evidence type="ECO:0000256" key="11">
    <source>
        <dbReference type="HAMAP-Rule" id="MF_01807"/>
    </source>
</evidence>
<feature type="active site" evidence="11">
    <location>
        <position position="242"/>
    </location>
</feature>
<feature type="domain" description="Tyr recombinase" evidence="13">
    <location>
        <begin position="105"/>
        <end position="287"/>
    </location>
</feature>
<sequence length="293" mass="32859">MSGESIDRFLDHLWLSDGLSANTLAAYRRDLLKLQRQLQAQDAELDTADQALIQRALLMAVDTEKPATRARQLSCLRRYYQFLLASGQRADDPTTHLGNPKLGQRLPKALSEGQVELLLQAPDVETPLGLRDRAMFEVLYATGLRVSELVGLTLQQLDMVTGLIITRGKGNKERMVPLGEIALDWLERYFREARVLLLGGLPCDAVFVTQRKAGMTRQMAWHLIAGYARQQGLPPIGPHVLRHAFATHLVNHGADLRVVQLLLGHSDISTTQIYTHVARERLKQLHAQHHPRG</sequence>
<keyword evidence="4 11" id="KW-0963">Cytoplasm</keyword>
<keyword evidence="8 11" id="KW-0238">DNA-binding</keyword>
<evidence type="ECO:0000256" key="1">
    <source>
        <dbReference type="ARBA" id="ARBA00004496"/>
    </source>
</evidence>
<evidence type="ECO:0000256" key="9">
    <source>
        <dbReference type="ARBA" id="ARBA00023172"/>
    </source>
</evidence>
<comment type="subunit">
    <text evidence="11">Forms a cyclic heterotetrameric complex composed of two molecules of XerC and two molecules of XerD.</text>
</comment>
<dbReference type="GO" id="GO:0005737">
    <property type="term" value="C:cytoplasm"/>
    <property type="evidence" value="ECO:0007669"/>
    <property type="project" value="UniProtKB-SubCell"/>
</dbReference>
<evidence type="ECO:0000313" key="15">
    <source>
        <dbReference type="EMBL" id="PXX49428.1"/>
    </source>
</evidence>
<dbReference type="HAMAP" id="MF_01808">
    <property type="entry name" value="Recomb_XerC_XerD"/>
    <property type="match status" value="1"/>
</dbReference>
<feature type="domain" description="Core-binding (CB)" evidence="14">
    <location>
        <begin position="1"/>
        <end position="84"/>
    </location>
</feature>
<dbReference type="GO" id="GO:0003677">
    <property type="term" value="F:DNA binding"/>
    <property type="evidence" value="ECO:0007669"/>
    <property type="project" value="UniProtKB-UniRule"/>
</dbReference>
<protein>
    <recommendedName>
        <fullName evidence="3 11">Tyrosine recombinase XerD</fullName>
    </recommendedName>
</protein>
<dbReference type="EMBL" id="QJKC01000004">
    <property type="protein sequence ID" value="PXX49428.1"/>
    <property type="molecule type" value="Genomic_DNA"/>
</dbReference>
<dbReference type="OrthoDB" id="9801717at2"/>
<evidence type="ECO:0000259" key="14">
    <source>
        <dbReference type="PROSITE" id="PS51900"/>
    </source>
</evidence>
<dbReference type="InterPro" id="IPR050090">
    <property type="entry name" value="Tyrosine_recombinase_XerCD"/>
</dbReference>
<keyword evidence="9 11" id="KW-0233">DNA recombination</keyword>
<reference evidence="15 16" key="1">
    <citation type="submission" date="2018-05" db="EMBL/GenBank/DDBJ databases">
        <title>Genomic Encyclopedia of Type Strains, Phase IV (KMG-IV): sequencing the most valuable type-strain genomes for metagenomic binning, comparative biology and taxonomic classification.</title>
        <authorList>
            <person name="Goeker M."/>
        </authorList>
    </citation>
    <scope>NUCLEOTIDE SEQUENCE [LARGE SCALE GENOMIC DNA]</scope>
    <source>
        <strain evidence="15 16">DSM 25134</strain>
    </source>
</reference>
<dbReference type="HAMAP" id="MF_01807">
    <property type="entry name" value="Recomb_XerD"/>
    <property type="match status" value="1"/>
</dbReference>
<dbReference type="Gene3D" id="1.10.443.10">
    <property type="entry name" value="Intergrase catalytic core"/>
    <property type="match status" value="1"/>
</dbReference>
<evidence type="ECO:0000259" key="13">
    <source>
        <dbReference type="PROSITE" id="PS51898"/>
    </source>
</evidence>
<dbReference type="GO" id="GO:0009037">
    <property type="term" value="F:tyrosine-based site-specific recombinase activity"/>
    <property type="evidence" value="ECO:0007669"/>
    <property type="project" value="UniProtKB-UniRule"/>
</dbReference>
<dbReference type="Pfam" id="PF00589">
    <property type="entry name" value="Phage_integrase"/>
    <property type="match status" value="1"/>
</dbReference>
<dbReference type="InterPro" id="IPR010998">
    <property type="entry name" value="Integrase_recombinase_N"/>
</dbReference>
<keyword evidence="12" id="KW-0175">Coiled coil</keyword>
<dbReference type="Gene3D" id="1.10.150.130">
    <property type="match status" value="1"/>
</dbReference>
<evidence type="ECO:0000256" key="6">
    <source>
        <dbReference type="ARBA" id="ARBA00022829"/>
    </source>
</evidence>
<dbReference type="PROSITE" id="PS51898">
    <property type="entry name" value="TYR_RECOMBINASE"/>
    <property type="match status" value="1"/>
</dbReference>
<dbReference type="Pfam" id="PF02899">
    <property type="entry name" value="Phage_int_SAM_1"/>
    <property type="match status" value="1"/>
</dbReference>
<keyword evidence="10 11" id="KW-0131">Cell cycle</keyword>
<organism evidence="15 16">
    <name type="scientific">Aquitalea magnusonii</name>
    <dbReference type="NCBI Taxonomy" id="332411"/>
    <lineage>
        <taxon>Bacteria</taxon>
        <taxon>Pseudomonadati</taxon>
        <taxon>Pseudomonadota</taxon>
        <taxon>Betaproteobacteria</taxon>
        <taxon>Neisseriales</taxon>
        <taxon>Chromobacteriaceae</taxon>
        <taxon>Aquitalea</taxon>
    </lineage>
</organism>
<dbReference type="GO" id="GO:0051301">
    <property type="term" value="P:cell division"/>
    <property type="evidence" value="ECO:0007669"/>
    <property type="project" value="UniProtKB-KW"/>
</dbReference>
<dbReference type="InterPro" id="IPR044068">
    <property type="entry name" value="CB"/>
</dbReference>
<dbReference type="SUPFAM" id="SSF56349">
    <property type="entry name" value="DNA breaking-rejoining enzymes"/>
    <property type="match status" value="1"/>
</dbReference>
<gene>
    <name evidence="11" type="primary">xerD</name>
    <name evidence="15" type="ORF">DFR38_10468</name>
</gene>
<evidence type="ECO:0000256" key="12">
    <source>
        <dbReference type="SAM" id="Coils"/>
    </source>
</evidence>
<evidence type="ECO:0000256" key="8">
    <source>
        <dbReference type="ARBA" id="ARBA00023125"/>
    </source>
</evidence>
<dbReference type="GO" id="GO:0006313">
    <property type="term" value="P:DNA transposition"/>
    <property type="evidence" value="ECO:0007669"/>
    <property type="project" value="UniProtKB-UniRule"/>
</dbReference>
<keyword evidence="6 11" id="KW-0159">Chromosome partition</keyword>
<keyword evidence="16" id="KW-1185">Reference proteome</keyword>
<evidence type="ECO:0000256" key="10">
    <source>
        <dbReference type="ARBA" id="ARBA00023306"/>
    </source>
</evidence>
<name>A0A318JJL3_9NEIS</name>
<proteinExistence type="inferred from homology"/>
<dbReference type="PROSITE" id="PS51900">
    <property type="entry name" value="CB"/>
    <property type="match status" value="1"/>
</dbReference>
<feature type="coiled-coil region" evidence="12">
    <location>
        <begin position="24"/>
        <end position="51"/>
    </location>
</feature>
<dbReference type="NCBIfam" id="NF001399">
    <property type="entry name" value="PRK00283.1"/>
    <property type="match status" value="1"/>
</dbReference>
<accession>A0A318JJL3</accession>
<evidence type="ECO:0000256" key="5">
    <source>
        <dbReference type="ARBA" id="ARBA00022618"/>
    </source>
</evidence>
<dbReference type="InterPro" id="IPR004107">
    <property type="entry name" value="Integrase_SAM-like_N"/>
</dbReference>
<dbReference type="NCBIfam" id="TIGR02225">
    <property type="entry name" value="recomb_XerD"/>
    <property type="match status" value="1"/>
</dbReference>
<dbReference type="InterPro" id="IPR023009">
    <property type="entry name" value="Tyrosine_recombinase_XerC/XerD"/>
</dbReference>
<dbReference type="PANTHER" id="PTHR30349">
    <property type="entry name" value="PHAGE INTEGRASE-RELATED"/>
    <property type="match status" value="1"/>
</dbReference>
<keyword evidence="5 11" id="KW-0132">Cell division</keyword>
<dbReference type="InterPro" id="IPR013762">
    <property type="entry name" value="Integrase-like_cat_sf"/>
</dbReference>
<comment type="caution">
    <text evidence="15">The sequence shown here is derived from an EMBL/GenBank/DDBJ whole genome shotgun (WGS) entry which is preliminary data.</text>
</comment>
<dbReference type="RefSeq" id="WP_059284674.1">
    <property type="nucleotide sequence ID" value="NZ_LNQU01000005.1"/>
</dbReference>
<dbReference type="InterPro" id="IPR011010">
    <property type="entry name" value="DNA_brk_join_enz"/>
</dbReference>
<evidence type="ECO:0000256" key="7">
    <source>
        <dbReference type="ARBA" id="ARBA00022908"/>
    </source>
</evidence>
<dbReference type="InterPro" id="IPR002104">
    <property type="entry name" value="Integrase_catalytic"/>
</dbReference>
<evidence type="ECO:0000256" key="4">
    <source>
        <dbReference type="ARBA" id="ARBA00022490"/>
    </source>
</evidence>
<evidence type="ECO:0000256" key="2">
    <source>
        <dbReference type="ARBA" id="ARBA00010450"/>
    </source>
</evidence>
<dbReference type="CDD" id="cd00798">
    <property type="entry name" value="INT_XerDC_C"/>
    <property type="match status" value="1"/>
</dbReference>
<dbReference type="InterPro" id="IPR011932">
    <property type="entry name" value="Recomb_XerD"/>
</dbReference>
<comment type="similarity">
    <text evidence="2 11">Belongs to the 'phage' integrase family. XerD subfamily.</text>
</comment>
<feature type="active site" description="O-(3'-phospho-DNA)-tyrosine intermediate" evidence="11">
    <location>
        <position position="274"/>
    </location>
</feature>
<evidence type="ECO:0000256" key="3">
    <source>
        <dbReference type="ARBA" id="ARBA00015810"/>
    </source>
</evidence>
<dbReference type="Proteomes" id="UP000248395">
    <property type="component" value="Unassembled WGS sequence"/>
</dbReference>
<dbReference type="SUPFAM" id="SSF47823">
    <property type="entry name" value="lambda integrase-like, N-terminal domain"/>
    <property type="match status" value="1"/>
</dbReference>
<feature type="active site" evidence="11">
    <location>
        <position position="239"/>
    </location>
</feature>
<dbReference type="GO" id="GO:0007059">
    <property type="term" value="P:chromosome segregation"/>
    <property type="evidence" value="ECO:0007669"/>
    <property type="project" value="UniProtKB-UniRule"/>
</dbReference>
<comment type="function">
    <text evidence="11">Site-specific tyrosine recombinase, which acts by catalyzing the cutting and rejoining of the recombining DNA molecules. The XerC-XerD complex is essential to convert dimers of the bacterial chromosome into monomers to permit their segregation at cell division. It also contributes to the segregational stability of plasmids.</text>
</comment>
<evidence type="ECO:0000313" key="16">
    <source>
        <dbReference type="Proteomes" id="UP000248395"/>
    </source>
</evidence>
<feature type="active site" evidence="11">
    <location>
        <position position="169"/>
    </location>
</feature>
<dbReference type="PANTHER" id="PTHR30349:SF90">
    <property type="entry name" value="TYROSINE RECOMBINASE XERD"/>
    <property type="match status" value="1"/>
</dbReference>
<dbReference type="AlphaFoldDB" id="A0A318JJL3"/>
<keyword evidence="7 11" id="KW-0229">DNA integration</keyword>
<comment type="subcellular location">
    <subcellularLocation>
        <location evidence="1 11">Cytoplasm</location>
    </subcellularLocation>
</comment>